<dbReference type="Proteomes" id="UP000677228">
    <property type="component" value="Unassembled WGS sequence"/>
</dbReference>
<evidence type="ECO:0000313" key="1">
    <source>
        <dbReference type="EMBL" id="CAF0797883.1"/>
    </source>
</evidence>
<gene>
    <name evidence="1" type="ORF">OVA965_LOCUS4485</name>
    <name evidence="2" type="ORF">TMI583_LOCUS4483</name>
</gene>
<comment type="caution">
    <text evidence="2">The sequence shown here is derived from an EMBL/GenBank/DDBJ whole genome shotgun (WGS) entry which is preliminary data.</text>
</comment>
<proteinExistence type="predicted"/>
<accession>A0A8S2GZV8</accession>
<protein>
    <submittedName>
        <fullName evidence="2">Uncharacterized protein</fullName>
    </submittedName>
</protein>
<evidence type="ECO:0000313" key="3">
    <source>
        <dbReference type="Proteomes" id="UP000682733"/>
    </source>
</evidence>
<reference evidence="2" key="1">
    <citation type="submission" date="2021-02" db="EMBL/GenBank/DDBJ databases">
        <authorList>
            <person name="Nowell W R."/>
        </authorList>
    </citation>
    <scope>NUCLEOTIDE SEQUENCE</scope>
</reference>
<dbReference type="Proteomes" id="UP000682733">
    <property type="component" value="Unassembled WGS sequence"/>
</dbReference>
<dbReference type="AlphaFoldDB" id="A0A8S2GZV8"/>
<organism evidence="2 3">
    <name type="scientific">Didymodactylos carnosus</name>
    <dbReference type="NCBI Taxonomy" id="1234261"/>
    <lineage>
        <taxon>Eukaryota</taxon>
        <taxon>Metazoa</taxon>
        <taxon>Spiralia</taxon>
        <taxon>Gnathifera</taxon>
        <taxon>Rotifera</taxon>
        <taxon>Eurotatoria</taxon>
        <taxon>Bdelloidea</taxon>
        <taxon>Philodinida</taxon>
        <taxon>Philodinidae</taxon>
        <taxon>Didymodactylos</taxon>
    </lineage>
</organism>
<dbReference type="EMBL" id="CAJNOK010001182">
    <property type="protein sequence ID" value="CAF0797883.1"/>
    <property type="molecule type" value="Genomic_DNA"/>
</dbReference>
<sequence length="219" mass="24485">MYNSELQRLGLNGYKYDEEIIISELPEIRITIKKILTDPQNASRILNSKPHVLNYLHNEGGEIPISFNLFDPSASEVVVSPAYALKNGIEPISKDRLYSKNDNGFNNYFNKNGAFLGDKFASENPSNFIKVDEIIFAVVGVGTSPDFAYPIIDNSNLSVDTKNQGIIFTNSSGYSRVISAFGQNQMENYLAGRFVENTSKKDREDFIRIANQLAISHMG</sequence>
<dbReference type="EMBL" id="CAJOBA010001182">
    <property type="protein sequence ID" value="CAF3581041.1"/>
    <property type="molecule type" value="Genomic_DNA"/>
</dbReference>
<evidence type="ECO:0000313" key="2">
    <source>
        <dbReference type="EMBL" id="CAF3581041.1"/>
    </source>
</evidence>
<name>A0A8S2GZV8_9BILA</name>